<dbReference type="RefSeq" id="WP_163677483.1">
    <property type="nucleotide sequence ID" value="NZ_JAAIYP010000034.1"/>
</dbReference>
<sequence>MKLDRDNNETGKGKYALINMRKIEGDPRTPQELVAAILDHPEAVEFGTTGTEGEFFVIKLKDMYAQAGLHAYAVAAGRDGDLEYAGAIDRMAGRAGPDSPFCKRPD</sequence>
<dbReference type="Proteomes" id="UP000480684">
    <property type="component" value="Unassembled WGS sequence"/>
</dbReference>
<reference evidence="1 2" key="1">
    <citation type="submission" date="2020-02" db="EMBL/GenBank/DDBJ databases">
        <authorList>
            <person name="Dziuba M."/>
            <person name="Kuznetsov B."/>
            <person name="Mardanov A."/>
            <person name="Ravin N."/>
            <person name="Grouzdev D."/>
        </authorList>
    </citation>
    <scope>NUCLEOTIDE SEQUENCE [LARGE SCALE GENOMIC DNA]</scope>
    <source>
        <strain evidence="1 2">SpK</strain>
    </source>
</reference>
<evidence type="ECO:0000313" key="2">
    <source>
        <dbReference type="Proteomes" id="UP000480684"/>
    </source>
</evidence>
<name>A0A7C9QV62_9PROT</name>
<accession>A0A7C9QV62</accession>
<comment type="caution">
    <text evidence="1">The sequence shown here is derived from an EMBL/GenBank/DDBJ whole genome shotgun (WGS) entry which is preliminary data.</text>
</comment>
<evidence type="ECO:0000313" key="1">
    <source>
        <dbReference type="EMBL" id="NFV80056.1"/>
    </source>
</evidence>
<organism evidence="1 2">
    <name type="scientific">Magnetospirillum aberrantis SpK</name>
    <dbReference type="NCBI Taxonomy" id="908842"/>
    <lineage>
        <taxon>Bacteria</taxon>
        <taxon>Pseudomonadati</taxon>
        <taxon>Pseudomonadota</taxon>
        <taxon>Alphaproteobacteria</taxon>
        <taxon>Rhodospirillales</taxon>
        <taxon>Rhodospirillaceae</taxon>
        <taxon>Magnetospirillum</taxon>
    </lineage>
</organism>
<proteinExistence type="predicted"/>
<dbReference type="AlphaFoldDB" id="A0A7C9QV62"/>
<dbReference type="EMBL" id="JAAIYP010000034">
    <property type="protein sequence ID" value="NFV80056.1"/>
    <property type="molecule type" value="Genomic_DNA"/>
</dbReference>
<protein>
    <submittedName>
        <fullName evidence="1">Uncharacterized protein</fullName>
    </submittedName>
</protein>
<keyword evidence="2" id="KW-1185">Reference proteome</keyword>
<gene>
    <name evidence="1" type="ORF">G4223_08030</name>
</gene>